<dbReference type="Pfam" id="PF00512">
    <property type="entry name" value="HisKA"/>
    <property type="match status" value="1"/>
</dbReference>
<evidence type="ECO:0000259" key="16">
    <source>
        <dbReference type="PROSITE" id="PS50885"/>
    </source>
</evidence>
<dbReference type="PANTHER" id="PTHR45528:SF1">
    <property type="entry name" value="SENSOR HISTIDINE KINASE CPXA"/>
    <property type="match status" value="1"/>
</dbReference>
<dbReference type="InterPro" id="IPR003661">
    <property type="entry name" value="HisK_dim/P_dom"/>
</dbReference>
<dbReference type="Gene3D" id="3.30.565.10">
    <property type="entry name" value="Histidine kinase-like ATPase, C-terminal domain"/>
    <property type="match status" value="1"/>
</dbReference>
<dbReference type="RefSeq" id="WP_077866974.1">
    <property type="nucleotide sequence ID" value="NZ_LZYZ01000008.1"/>
</dbReference>
<dbReference type="PROSITE" id="PS50885">
    <property type="entry name" value="HAMP"/>
    <property type="match status" value="1"/>
</dbReference>
<keyword evidence="8" id="KW-0547">Nucleotide-binding</keyword>
<dbReference type="PRINTS" id="PR00344">
    <property type="entry name" value="BCTRLSENSOR"/>
</dbReference>
<evidence type="ECO:0000256" key="9">
    <source>
        <dbReference type="ARBA" id="ARBA00022777"/>
    </source>
</evidence>
<dbReference type="PROSITE" id="PS50109">
    <property type="entry name" value="HIS_KIN"/>
    <property type="match status" value="1"/>
</dbReference>
<evidence type="ECO:0000256" key="12">
    <source>
        <dbReference type="ARBA" id="ARBA00023012"/>
    </source>
</evidence>
<dbReference type="EMBL" id="LZYZ01000008">
    <property type="protein sequence ID" value="OOM07439.1"/>
    <property type="molecule type" value="Genomic_DNA"/>
</dbReference>
<dbReference type="PROSITE" id="PS51257">
    <property type="entry name" value="PROKAR_LIPOPROTEIN"/>
    <property type="match status" value="1"/>
</dbReference>
<dbReference type="SUPFAM" id="SSF55874">
    <property type="entry name" value="ATPase domain of HSP90 chaperone/DNA topoisomerase II/histidine kinase"/>
    <property type="match status" value="1"/>
</dbReference>
<keyword evidence="4" id="KW-1003">Cell membrane</keyword>
<evidence type="ECO:0000256" key="2">
    <source>
        <dbReference type="ARBA" id="ARBA00004651"/>
    </source>
</evidence>
<dbReference type="InterPro" id="IPR004358">
    <property type="entry name" value="Sig_transdc_His_kin-like_C"/>
</dbReference>
<keyword evidence="11 14" id="KW-1133">Transmembrane helix</keyword>
<evidence type="ECO:0000256" key="7">
    <source>
        <dbReference type="ARBA" id="ARBA00022692"/>
    </source>
</evidence>
<keyword evidence="9 17" id="KW-0418">Kinase</keyword>
<keyword evidence="7 14" id="KW-0812">Transmembrane</keyword>
<dbReference type="Pfam" id="PF02518">
    <property type="entry name" value="HATPase_c"/>
    <property type="match status" value="1"/>
</dbReference>
<name>A0A1S8MTE5_CLOSA</name>
<protein>
    <recommendedName>
        <fullName evidence="3">histidine kinase</fullName>
        <ecNumber evidence="3">2.7.13.3</ecNumber>
    </recommendedName>
</protein>
<comment type="catalytic activity">
    <reaction evidence="1">
        <text>ATP + protein L-histidine = ADP + protein N-phospho-L-histidine.</text>
        <dbReference type="EC" id="2.7.13.3"/>
    </reaction>
</comment>
<dbReference type="GO" id="GO:0005886">
    <property type="term" value="C:plasma membrane"/>
    <property type="evidence" value="ECO:0007669"/>
    <property type="project" value="UniProtKB-SubCell"/>
</dbReference>
<dbReference type="Proteomes" id="UP000191154">
    <property type="component" value="Unassembled WGS sequence"/>
</dbReference>
<comment type="subcellular location">
    <subcellularLocation>
        <location evidence="2">Cell membrane</location>
        <topology evidence="2">Multi-pass membrane protein</topology>
    </subcellularLocation>
</comment>
<evidence type="ECO:0000256" key="13">
    <source>
        <dbReference type="ARBA" id="ARBA00023136"/>
    </source>
</evidence>
<dbReference type="PANTHER" id="PTHR45528">
    <property type="entry name" value="SENSOR HISTIDINE KINASE CPXA"/>
    <property type="match status" value="1"/>
</dbReference>
<feature type="domain" description="HAMP" evidence="16">
    <location>
        <begin position="188"/>
        <end position="240"/>
    </location>
</feature>
<dbReference type="EC" id="2.7.13.3" evidence="3"/>
<dbReference type="STRING" id="169679.CSACC_32230"/>
<evidence type="ECO:0000256" key="10">
    <source>
        <dbReference type="ARBA" id="ARBA00022840"/>
    </source>
</evidence>
<organism evidence="17 18">
    <name type="scientific">Clostridium saccharobutylicum</name>
    <dbReference type="NCBI Taxonomy" id="169679"/>
    <lineage>
        <taxon>Bacteria</taxon>
        <taxon>Bacillati</taxon>
        <taxon>Bacillota</taxon>
        <taxon>Clostridia</taxon>
        <taxon>Eubacteriales</taxon>
        <taxon>Clostridiaceae</taxon>
        <taxon>Clostridium</taxon>
    </lineage>
</organism>
<dbReference type="Pfam" id="PF00672">
    <property type="entry name" value="HAMP"/>
    <property type="match status" value="1"/>
</dbReference>
<feature type="transmembrane region" description="Helical" evidence="14">
    <location>
        <begin position="9"/>
        <end position="31"/>
    </location>
</feature>
<evidence type="ECO:0000256" key="6">
    <source>
        <dbReference type="ARBA" id="ARBA00022679"/>
    </source>
</evidence>
<feature type="domain" description="Histidine kinase" evidence="15">
    <location>
        <begin position="255"/>
        <end position="471"/>
    </location>
</feature>
<dbReference type="SUPFAM" id="SSF47384">
    <property type="entry name" value="Homodimeric domain of signal transducing histidine kinase"/>
    <property type="match status" value="1"/>
</dbReference>
<evidence type="ECO:0000256" key="4">
    <source>
        <dbReference type="ARBA" id="ARBA00022475"/>
    </source>
</evidence>
<evidence type="ECO:0000256" key="11">
    <source>
        <dbReference type="ARBA" id="ARBA00022989"/>
    </source>
</evidence>
<dbReference type="SUPFAM" id="SSF158472">
    <property type="entry name" value="HAMP domain-like"/>
    <property type="match status" value="1"/>
</dbReference>
<evidence type="ECO:0000256" key="1">
    <source>
        <dbReference type="ARBA" id="ARBA00000085"/>
    </source>
</evidence>
<keyword evidence="6 17" id="KW-0808">Transferase</keyword>
<dbReference type="SMART" id="SM00387">
    <property type="entry name" value="HATPase_c"/>
    <property type="match status" value="1"/>
</dbReference>
<evidence type="ECO:0000313" key="17">
    <source>
        <dbReference type="EMBL" id="OOM07439.1"/>
    </source>
</evidence>
<dbReference type="CDD" id="cd06225">
    <property type="entry name" value="HAMP"/>
    <property type="match status" value="1"/>
</dbReference>
<accession>A0A1S8MTE5</accession>
<evidence type="ECO:0000256" key="14">
    <source>
        <dbReference type="SAM" id="Phobius"/>
    </source>
</evidence>
<keyword evidence="5" id="KW-0597">Phosphoprotein</keyword>
<dbReference type="CDD" id="cd00082">
    <property type="entry name" value="HisKA"/>
    <property type="match status" value="1"/>
</dbReference>
<dbReference type="GO" id="GO:0005524">
    <property type="term" value="F:ATP binding"/>
    <property type="evidence" value="ECO:0007669"/>
    <property type="project" value="UniProtKB-KW"/>
</dbReference>
<dbReference type="InterPro" id="IPR003594">
    <property type="entry name" value="HATPase_dom"/>
</dbReference>
<gene>
    <name evidence="17" type="primary">tcrY</name>
    <name evidence="17" type="ORF">CLOSAC_39680</name>
</gene>
<feature type="transmembrane region" description="Helical" evidence="14">
    <location>
        <begin position="167"/>
        <end position="187"/>
    </location>
</feature>
<keyword evidence="10" id="KW-0067">ATP-binding</keyword>
<dbReference type="InterPro" id="IPR005467">
    <property type="entry name" value="His_kinase_dom"/>
</dbReference>
<evidence type="ECO:0000256" key="3">
    <source>
        <dbReference type="ARBA" id="ARBA00012438"/>
    </source>
</evidence>
<dbReference type="GO" id="GO:0000155">
    <property type="term" value="F:phosphorelay sensor kinase activity"/>
    <property type="evidence" value="ECO:0007669"/>
    <property type="project" value="InterPro"/>
</dbReference>
<dbReference type="SMART" id="SM00304">
    <property type="entry name" value="HAMP"/>
    <property type="match status" value="1"/>
</dbReference>
<keyword evidence="12" id="KW-0902">Two-component regulatory system</keyword>
<dbReference type="AlphaFoldDB" id="A0A1S8MTE5"/>
<dbReference type="FunFam" id="1.10.287.130:FF:000001">
    <property type="entry name" value="Two-component sensor histidine kinase"/>
    <property type="match status" value="1"/>
</dbReference>
<evidence type="ECO:0000313" key="18">
    <source>
        <dbReference type="Proteomes" id="UP000191154"/>
    </source>
</evidence>
<sequence>MKTIKTKLFFIFTIFMVALVACGIFLNSIFLESYYIYKNKNTLASINKKISSEYINDKENSYEYIDMVESIDNVSTIITDNDMSIEYNSGRQKRTDNNDKRLSKEIKQYILDNESKLSKKEIYYIEDKNKAQTNKLVFISKMSNGGYVILRKPVKNIHDSVVIANEFYIFSALIVILIGGIFILIFSKRVTKPIVEMSNVAENICNLEFDRRVEINSKDEIGKLGESINKISEKLCVSINELKNDVERRKQLVRDMSHELKTPLGIIKGYAEGLKYGVVDDKEKVDKYCSVLVEECDRMDKLVRELLEHSIMESGNVEMNITCFEIREFISKVVQRFGSIFTEKKITFDLLCINDCLVKADRNMIEKAVNNFITNAINHIGGRKFIQLIVEEKENKVEISVFNTGNHIPDKDIARVWDVYYKVDKSRTREYGGHGIGLSIVKLIAKLHNGSTKVKNVDEGVIFSIEVPKAHSKK</sequence>
<dbReference type="Gene3D" id="1.10.287.130">
    <property type="match status" value="1"/>
</dbReference>
<dbReference type="InterPro" id="IPR050398">
    <property type="entry name" value="HssS/ArlS-like"/>
</dbReference>
<reference evidence="17 18" key="1">
    <citation type="submission" date="2016-05" db="EMBL/GenBank/DDBJ databases">
        <title>Microbial solvent formation.</title>
        <authorList>
            <person name="Poehlein A."/>
            <person name="Montoya Solano J.D."/>
            <person name="Flitsch S."/>
            <person name="Krabben P."/>
            <person name="Duerre P."/>
            <person name="Daniel R."/>
        </authorList>
    </citation>
    <scope>NUCLEOTIDE SEQUENCE [LARGE SCALE GENOMIC DNA]</scope>
    <source>
        <strain evidence="17 18">L1-8</strain>
    </source>
</reference>
<proteinExistence type="predicted"/>
<dbReference type="InterPro" id="IPR003660">
    <property type="entry name" value="HAMP_dom"/>
</dbReference>
<evidence type="ECO:0000256" key="8">
    <source>
        <dbReference type="ARBA" id="ARBA00022741"/>
    </source>
</evidence>
<dbReference type="SMART" id="SM00388">
    <property type="entry name" value="HisKA"/>
    <property type="match status" value="1"/>
</dbReference>
<dbReference type="InterPro" id="IPR036097">
    <property type="entry name" value="HisK_dim/P_sf"/>
</dbReference>
<dbReference type="InterPro" id="IPR036890">
    <property type="entry name" value="HATPase_C_sf"/>
</dbReference>
<evidence type="ECO:0000259" key="15">
    <source>
        <dbReference type="PROSITE" id="PS50109"/>
    </source>
</evidence>
<evidence type="ECO:0000256" key="5">
    <source>
        <dbReference type="ARBA" id="ARBA00022553"/>
    </source>
</evidence>
<comment type="caution">
    <text evidence="17">The sequence shown here is derived from an EMBL/GenBank/DDBJ whole genome shotgun (WGS) entry which is preliminary data.</text>
</comment>
<dbReference type="Gene3D" id="6.10.340.10">
    <property type="match status" value="1"/>
</dbReference>
<keyword evidence="13 14" id="KW-0472">Membrane</keyword>